<name>A0AA40CST2_9PEZI</name>
<feature type="chain" id="PRO_5041215647" evidence="1">
    <location>
        <begin position="22"/>
        <end position="144"/>
    </location>
</feature>
<organism evidence="2 3">
    <name type="scientific">Cercophora newfieldiana</name>
    <dbReference type="NCBI Taxonomy" id="92897"/>
    <lineage>
        <taxon>Eukaryota</taxon>
        <taxon>Fungi</taxon>
        <taxon>Dikarya</taxon>
        <taxon>Ascomycota</taxon>
        <taxon>Pezizomycotina</taxon>
        <taxon>Sordariomycetes</taxon>
        <taxon>Sordariomycetidae</taxon>
        <taxon>Sordariales</taxon>
        <taxon>Lasiosphaeriaceae</taxon>
        <taxon>Cercophora</taxon>
    </lineage>
</organism>
<gene>
    <name evidence="2" type="ORF">B0T16DRAFT_492002</name>
</gene>
<accession>A0AA40CST2</accession>
<evidence type="ECO:0000256" key="1">
    <source>
        <dbReference type="SAM" id="SignalP"/>
    </source>
</evidence>
<protein>
    <submittedName>
        <fullName evidence="2">Uncharacterized protein</fullName>
    </submittedName>
</protein>
<dbReference type="AlphaFoldDB" id="A0AA40CST2"/>
<evidence type="ECO:0000313" key="2">
    <source>
        <dbReference type="EMBL" id="KAK0649357.1"/>
    </source>
</evidence>
<sequence length="144" mass="15199">MRPRFAPWCLLAPMCASLVHASPDVNATPAPVATYPTTRTRVRSTTSTSTNVVLWINPRVEIYTTILTVTALEPGPVAPAATPVTVPQVAITSGTIRTVISSSGAAVAETPAAQSWVYTSTSTWLVSRPEGTFLPEGCRVSGEM</sequence>
<evidence type="ECO:0000313" key="3">
    <source>
        <dbReference type="Proteomes" id="UP001174936"/>
    </source>
</evidence>
<keyword evidence="3" id="KW-1185">Reference proteome</keyword>
<keyword evidence="1" id="KW-0732">Signal</keyword>
<reference evidence="2" key="1">
    <citation type="submission" date="2023-06" db="EMBL/GenBank/DDBJ databases">
        <title>Genome-scale phylogeny and comparative genomics of the fungal order Sordariales.</title>
        <authorList>
            <consortium name="Lawrence Berkeley National Laboratory"/>
            <person name="Hensen N."/>
            <person name="Bonometti L."/>
            <person name="Westerberg I."/>
            <person name="Brannstrom I.O."/>
            <person name="Guillou S."/>
            <person name="Cros-Aarteil S."/>
            <person name="Calhoun S."/>
            <person name="Haridas S."/>
            <person name="Kuo A."/>
            <person name="Mondo S."/>
            <person name="Pangilinan J."/>
            <person name="Riley R."/>
            <person name="Labutti K."/>
            <person name="Andreopoulos B."/>
            <person name="Lipzen A."/>
            <person name="Chen C."/>
            <person name="Yanf M."/>
            <person name="Daum C."/>
            <person name="Ng V."/>
            <person name="Clum A."/>
            <person name="Steindorff A."/>
            <person name="Ohm R."/>
            <person name="Martin F."/>
            <person name="Silar P."/>
            <person name="Natvig D."/>
            <person name="Lalanne C."/>
            <person name="Gautier V."/>
            <person name="Ament-Velasquez S.L."/>
            <person name="Kruys A."/>
            <person name="Hutchinson M.I."/>
            <person name="Powell A.J."/>
            <person name="Barry K."/>
            <person name="Miller A.N."/>
            <person name="Grigoriev I.V."/>
            <person name="Debuchy R."/>
            <person name="Gladieux P."/>
            <person name="Thoren M.H."/>
            <person name="Johannesson H."/>
        </authorList>
    </citation>
    <scope>NUCLEOTIDE SEQUENCE</scope>
    <source>
        <strain evidence="2">SMH2532-1</strain>
    </source>
</reference>
<feature type="signal peptide" evidence="1">
    <location>
        <begin position="1"/>
        <end position="21"/>
    </location>
</feature>
<proteinExistence type="predicted"/>
<dbReference type="Proteomes" id="UP001174936">
    <property type="component" value="Unassembled WGS sequence"/>
</dbReference>
<dbReference type="EMBL" id="JAULSV010000003">
    <property type="protein sequence ID" value="KAK0649357.1"/>
    <property type="molecule type" value="Genomic_DNA"/>
</dbReference>
<comment type="caution">
    <text evidence="2">The sequence shown here is derived from an EMBL/GenBank/DDBJ whole genome shotgun (WGS) entry which is preliminary data.</text>
</comment>